<evidence type="ECO:0000313" key="5">
    <source>
        <dbReference type="EMBL" id="QOY34160.1"/>
    </source>
</evidence>
<protein>
    <submittedName>
        <fullName evidence="5">Cell wall-active antibiotics response protein</fullName>
    </submittedName>
</protein>
<feature type="transmembrane region" description="Helical" evidence="1">
    <location>
        <begin position="98"/>
        <end position="116"/>
    </location>
</feature>
<keyword evidence="1" id="KW-1133">Transmembrane helix</keyword>
<dbReference type="RefSeq" id="WP_071318540.1">
    <property type="nucleotide sequence ID" value="NZ_CP063356.2"/>
</dbReference>
<feature type="domain" description="Cell wall-active antibiotics response LiaF-like C-terminal" evidence="2">
    <location>
        <begin position="158"/>
        <end position="269"/>
    </location>
</feature>
<keyword evidence="6" id="KW-1185">Reference proteome</keyword>
<dbReference type="KEGG" id="aia:AWH56_015635"/>
<sequence length="273" mass="30886">MTNKIVGALILVTGLLFLLSNIGVVEMNIGTFISTFWPLLIIYFGIRQVFRGLVYFSRKLSDGKWRINKLFWGLVITAFGVTLQGNHLGYFYISSGQFWSWIWPILIIYFGLSIIFNRKSDLIVIDLSNKYDDDDADRDTFGHRKSKRITGIKRKHLIGDIKLGKTPWQIEDLQTWVGIGDISIDLSTAMLKEGENVIDLSGGIGDVKILVPDALPVKINVDVKLGEVKIFENRQSGTSRFVSYESENYTLADKKVAIYVQLSIGDVKVKRVD</sequence>
<dbReference type="OrthoDB" id="1953204at2"/>
<dbReference type="InterPro" id="IPR016975">
    <property type="entry name" value="Cell_wall_LiaF"/>
</dbReference>
<dbReference type="AlphaFoldDB" id="A0A1S2L8N5"/>
<name>A0A1S2L8N5_9BACI</name>
<reference evidence="5 6" key="3">
    <citation type="journal article" date="2019" name="Int. J. Syst. Evol. Microbiol.">
        <title>Anaerobacillus isosaccharinicus sp. nov., an alkaliphilic bacterium which degrades isosaccharinic acid.</title>
        <authorList>
            <person name="Bassil N.M."/>
            <person name="Lloyd J.R."/>
        </authorList>
    </citation>
    <scope>NUCLEOTIDE SEQUENCE [LARGE SCALE GENOMIC DNA]</scope>
    <source>
        <strain evidence="5 6">NB2006</strain>
    </source>
</reference>
<dbReference type="Pfam" id="PF22570">
    <property type="entry name" value="LiaF-TM"/>
    <property type="match status" value="1"/>
</dbReference>
<feature type="transmembrane region" description="Helical" evidence="1">
    <location>
        <begin position="70"/>
        <end position="92"/>
    </location>
</feature>
<evidence type="ECO:0000256" key="1">
    <source>
        <dbReference type="SAM" id="Phobius"/>
    </source>
</evidence>
<dbReference type="EMBL" id="CP063356">
    <property type="protein sequence ID" value="QOY34160.1"/>
    <property type="molecule type" value="Genomic_DNA"/>
</dbReference>
<evidence type="ECO:0000313" key="4">
    <source>
        <dbReference type="EMBL" id="OIJ08353.1"/>
    </source>
</evidence>
<dbReference type="Proteomes" id="UP000180175">
    <property type="component" value="Chromosome"/>
</dbReference>
<organism evidence="4 6">
    <name type="scientific">Anaerobacillus isosaccharinicus</name>
    <dbReference type="NCBI Taxonomy" id="1532552"/>
    <lineage>
        <taxon>Bacteria</taxon>
        <taxon>Bacillati</taxon>
        <taxon>Bacillota</taxon>
        <taxon>Bacilli</taxon>
        <taxon>Bacillales</taxon>
        <taxon>Bacillaceae</taxon>
        <taxon>Anaerobacillus</taxon>
    </lineage>
</organism>
<dbReference type="GO" id="GO:0016020">
    <property type="term" value="C:membrane"/>
    <property type="evidence" value="ECO:0007669"/>
    <property type="project" value="InterPro"/>
</dbReference>
<evidence type="ECO:0000259" key="3">
    <source>
        <dbReference type="Pfam" id="PF22570"/>
    </source>
</evidence>
<feature type="transmembrane region" description="Helical" evidence="1">
    <location>
        <begin position="37"/>
        <end position="58"/>
    </location>
</feature>
<dbReference type="InterPro" id="IPR054331">
    <property type="entry name" value="LiaF_TM"/>
</dbReference>
<feature type="domain" description="LiaF transmembrane" evidence="3">
    <location>
        <begin position="6"/>
        <end position="119"/>
    </location>
</feature>
<dbReference type="InterPro" id="IPR024425">
    <property type="entry name" value="LiaF-like_C"/>
</dbReference>
<keyword evidence="1" id="KW-0812">Transmembrane</keyword>
<accession>A0A1S2L8N5</accession>
<proteinExistence type="predicted"/>
<evidence type="ECO:0000259" key="2">
    <source>
        <dbReference type="Pfam" id="PF09922"/>
    </source>
</evidence>
<evidence type="ECO:0000313" key="6">
    <source>
        <dbReference type="Proteomes" id="UP000180175"/>
    </source>
</evidence>
<keyword evidence="1" id="KW-0472">Membrane</keyword>
<dbReference type="InterPro" id="IPR047793">
    <property type="entry name" value="LiaF_C"/>
</dbReference>
<dbReference type="PIRSF" id="PIRSF031509">
    <property type="entry name" value="Cell_wall_LiaF/YvqF"/>
    <property type="match status" value="1"/>
</dbReference>
<dbReference type="Pfam" id="PF09922">
    <property type="entry name" value="LiaF-like_C"/>
    <property type="match status" value="1"/>
</dbReference>
<dbReference type="EMBL" id="LQXD01000162">
    <property type="protein sequence ID" value="OIJ08353.1"/>
    <property type="molecule type" value="Genomic_DNA"/>
</dbReference>
<dbReference type="NCBIfam" id="NF040535">
    <property type="entry name" value="LiaF_C_term"/>
    <property type="match status" value="1"/>
</dbReference>
<reference evidence="5 6" key="2">
    <citation type="journal article" date="2017" name="Genome Announc.">
        <title>Draft Genome Sequences of Four Alkaliphilic Bacteria Belonging to the Anaerobacillus Genus.</title>
        <authorList>
            <person name="Bassil N.M."/>
            <person name="Lloyd J.R."/>
        </authorList>
    </citation>
    <scope>NUCLEOTIDE SEQUENCE [LARGE SCALE GENOMIC DNA]</scope>
    <source>
        <strain evidence="5 6">NB2006</strain>
    </source>
</reference>
<reference evidence="5" key="4">
    <citation type="submission" date="2020-10" db="EMBL/GenBank/DDBJ databases">
        <authorList>
            <person name="Bassil N.M."/>
            <person name="Lloyd J.R."/>
        </authorList>
    </citation>
    <scope>NUCLEOTIDE SEQUENCE</scope>
    <source>
        <strain evidence="5">NB2006</strain>
    </source>
</reference>
<gene>
    <name evidence="5" type="ORF">AWH56_015635</name>
    <name evidence="4" type="ORF">AWH56_19035</name>
</gene>
<reference evidence="4 6" key="1">
    <citation type="submission" date="2016-10" db="EMBL/GenBank/DDBJ databases">
        <title>Draft genome sequences of four alkaliphilic bacteria belonging to the Anaerobacillus genus.</title>
        <authorList>
            <person name="Bassil N.M."/>
            <person name="Lloyd J.R."/>
        </authorList>
    </citation>
    <scope>NUCLEOTIDE SEQUENCE [LARGE SCALE GENOMIC DNA]</scope>
    <source>
        <strain evidence="4 6">NB2006</strain>
    </source>
</reference>